<dbReference type="PANTHER" id="PTHR10285">
    <property type="entry name" value="URIDINE KINASE"/>
    <property type="match status" value="1"/>
</dbReference>
<protein>
    <submittedName>
        <fullName evidence="1">D-glycerate 3-kinase, plant type</fullName>
        <ecNumber evidence="1">2.7.1.31</ecNumber>
    </submittedName>
</protein>
<dbReference type="InterPro" id="IPR027417">
    <property type="entry name" value="P-loop_NTPase"/>
</dbReference>
<gene>
    <name evidence="1" type="ORF">AVDCRST_MAG84-3042</name>
</gene>
<keyword evidence="1" id="KW-0418">Kinase</keyword>
<dbReference type="SUPFAM" id="SSF52540">
    <property type="entry name" value="P-loop containing nucleoside triphosphate hydrolases"/>
    <property type="match status" value="1"/>
</dbReference>
<reference evidence="1" key="1">
    <citation type="submission" date="2020-02" db="EMBL/GenBank/DDBJ databases">
        <authorList>
            <person name="Meier V. D."/>
        </authorList>
    </citation>
    <scope>NUCLEOTIDE SEQUENCE</scope>
    <source>
        <strain evidence="1">AVDCRST_MAG84</strain>
    </source>
</reference>
<sequence length="392" mass="44112">MNRSTVTPVDILHRWQTGVSEARPYGGYANEDDRPSAPDLEHLAIWELADDVRSRAFGITPDNAAEVVRCKTDLFFSILDELHTLSLKSTVFLETLWNLWLPLAMQLSTEKQSLNRPLIQGILGGQGTGKTTLCQVLRLILGKLGYSTVSLSLDDLYKTYADRQQLQKADPRLIWRGPPGTHDIDLGIAVLDKLRGSQTRELAAVYNPKSDALKPDIIKNIEIPRFDKSAYGGAGDRSQPEIISGADIVLFEGWFVGVNPVVDAKLNEFLAGAPFPISTEGDCQFARDMNAKLHDYLPLWNRLDRLMVLYPQDYRISQVWRNQAEQEMMATGKSGMSEAEINRFVEYFWKALHPELFIKSMVEGDRVDLVIEIMSDRTVGKICRAIDLNLSD</sequence>
<keyword evidence="1" id="KW-0808">Transferase</keyword>
<dbReference type="AlphaFoldDB" id="A0A6J4MB42"/>
<dbReference type="EC" id="2.7.1.31" evidence="1"/>
<accession>A0A6J4MB42</accession>
<proteinExistence type="predicted"/>
<evidence type="ECO:0000313" key="1">
    <source>
        <dbReference type="EMBL" id="CAA9354397.1"/>
    </source>
</evidence>
<dbReference type="Gene3D" id="3.40.50.300">
    <property type="entry name" value="P-loop containing nucleotide triphosphate hydrolases"/>
    <property type="match status" value="1"/>
</dbReference>
<organism evidence="1">
    <name type="scientific">uncultured Microcoleus sp</name>
    <dbReference type="NCBI Taxonomy" id="259945"/>
    <lineage>
        <taxon>Bacteria</taxon>
        <taxon>Bacillati</taxon>
        <taxon>Cyanobacteriota</taxon>
        <taxon>Cyanophyceae</taxon>
        <taxon>Oscillatoriophycideae</taxon>
        <taxon>Oscillatoriales</taxon>
        <taxon>Microcoleaceae</taxon>
        <taxon>Microcoleus</taxon>
        <taxon>environmental samples</taxon>
    </lineage>
</organism>
<dbReference type="EMBL" id="CADCTZ010000581">
    <property type="protein sequence ID" value="CAA9354397.1"/>
    <property type="molecule type" value="Genomic_DNA"/>
</dbReference>
<name>A0A6J4MB42_9CYAN</name>
<dbReference type="GO" id="GO:0008887">
    <property type="term" value="F:glycerate kinase activity"/>
    <property type="evidence" value="ECO:0007669"/>
    <property type="project" value="UniProtKB-EC"/>
</dbReference>